<comment type="caution">
    <text evidence="1">The sequence shown here is derived from an EMBL/GenBank/DDBJ whole genome shotgun (WGS) entry which is preliminary data.</text>
</comment>
<sequence>MPRAPTRLSISLRLCNSPDFAVVSAFYDNMIDGSGRLDCRRAAVSLHEAVKKLRKEIPFEQQIVFVHIGI</sequence>
<gene>
    <name evidence="1" type="ORF">AZE42_14130</name>
</gene>
<protein>
    <submittedName>
        <fullName evidence="1">Uncharacterized protein</fullName>
    </submittedName>
</protein>
<dbReference type="Proteomes" id="UP000183567">
    <property type="component" value="Unassembled WGS sequence"/>
</dbReference>
<evidence type="ECO:0000313" key="2">
    <source>
        <dbReference type="Proteomes" id="UP000183567"/>
    </source>
</evidence>
<accession>A0A1J8QV16</accession>
<name>A0A1J8QV16_9AGAM</name>
<dbReference type="AlphaFoldDB" id="A0A1J8QV16"/>
<proteinExistence type="predicted"/>
<dbReference type="EMBL" id="LVVM01002134">
    <property type="protein sequence ID" value="OJA17280.1"/>
    <property type="molecule type" value="Genomic_DNA"/>
</dbReference>
<dbReference type="OrthoDB" id="9991317at2759"/>
<evidence type="ECO:0000313" key="1">
    <source>
        <dbReference type="EMBL" id="OJA17280.1"/>
    </source>
</evidence>
<organism evidence="1 2">
    <name type="scientific">Rhizopogon vesiculosus</name>
    <dbReference type="NCBI Taxonomy" id="180088"/>
    <lineage>
        <taxon>Eukaryota</taxon>
        <taxon>Fungi</taxon>
        <taxon>Dikarya</taxon>
        <taxon>Basidiomycota</taxon>
        <taxon>Agaricomycotina</taxon>
        <taxon>Agaricomycetes</taxon>
        <taxon>Agaricomycetidae</taxon>
        <taxon>Boletales</taxon>
        <taxon>Suillineae</taxon>
        <taxon>Rhizopogonaceae</taxon>
        <taxon>Rhizopogon</taxon>
    </lineage>
</organism>
<keyword evidence="2" id="KW-1185">Reference proteome</keyword>
<reference evidence="1 2" key="1">
    <citation type="submission" date="2016-03" db="EMBL/GenBank/DDBJ databases">
        <title>Comparative genomics of the ectomycorrhizal sister species Rhizopogon vinicolor and Rhizopogon vesiculosus (Basidiomycota: Boletales) reveals a divergence of the mating type B locus.</title>
        <authorList>
            <person name="Mujic A.B."/>
            <person name="Kuo A."/>
            <person name="Tritt A."/>
            <person name="Lipzen A."/>
            <person name="Chen C."/>
            <person name="Johnson J."/>
            <person name="Sharma A."/>
            <person name="Barry K."/>
            <person name="Grigoriev I.V."/>
            <person name="Spatafora J.W."/>
        </authorList>
    </citation>
    <scope>NUCLEOTIDE SEQUENCE [LARGE SCALE GENOMIC DNA]</scope>
    <source>
        <strain evidence="1 2">AM-OR11-056</strain>
    </source>
</reference>